<dbReference type="AlphaFoldDB" id="A0A3P3VJD9"/>
<reference evidence="1 2" key="1">
    <citation type="submission" date="2018-08" db="EMBL/GenBank/DDBJ databases">
        <authorList>
            <person name="Khan S.A."/>
        </authorList>
    </citation>
    <scope>NUCLEOTIDE SEQUENCE [LARGE SCALE GENOMIC DNA]</scope>
    <source>
        <strain evidence="1 2">GTF-13</strain>
    </source>
</reference>
<protein>
    <submittedName>
        <fullName evidence="1">Uncharacterized protein</fullName>
    </submittedName>
</protein>
<reference evidence="1 2" key="2">
    <citation type="submission" date="2018-12" db="EMBL/GenBank/DDBJ databases">
        <title>Simiduia agarivorans gen. nov., sp. nov., a marine, agarolytic bacterium isolated from shallow coastal water from Keelung, Taiwan.</title>
        <authorList>
            <person name="Shieh W.Y."/>
        </authorList>
    </citation>
    <scope>NUCLEOTIDE SEQUENCE [LARGE SCALE GENOMIC DNA]</scope>
    <source>
        <strain evidence="1 2">GTF-13</strain>
    </source>
</reference>
<organism evidence="1 2">
    <name type="scientific">Aestuariirhabdus litorea</name>
    <dbReference type="NCBI Taxonomy" id="2528527"/>
    <lineage>
        <taxon>Bacteria</taxon>
        <taxon>Pseudomonadati</taxon>
        <taxon>Pseudomonadota</taxon>
        <taxon>Gammaproteobacteria</taxon>
        <taxon>Oceanospirillales</taxon>
        <taxon>Aestuariirhabdaceae</taxon>
        <taxon>Aestuariirhabdus</taxon>
    </lineage>
</organism>
<sequence length="105" mass="11690">MLSHALAVSNDPSVLALPSSVSVLVLVSDPLDENREALRQRWIEWATVQNMRLLWLLGRVQDWKRSGLGVEPGDYSDNLSPLPSTFIIPRGLCELGEPAMVIERP</sequence>
<name>A0A3P3VJD9_9GAMM</name>
<dbReference type="Proteomes" id="UP000280792">
    <property type="component" value="Unassembled WGS sequence"/>
</dbReference>
<comment type="caution">
    <text evidence="1">The sequence shown here is derived from an EMBL/GenBank/DDBJ whole genome shotgun (WGS) entry which is preliminary data.</text>
</comment>
<dbReference type="EMBL" id="QWEZ01000002">
    <property type="protein sequence ID" value="RRJ82820.1"/>
    <property type="molecule type" value="Genomic_DNA"/>
</dbReference>
<evidence type="ECO:0000313" key="1">
    <source>
        <dbReference type="EMBL" id="RRJ82820.1"/>
    </source>
</evidence>
<dbReference type="RefSeq" id="WP_125016912.1">
    <property type="nucleotide sequence ID" value="NZ_QWEZ01000002.1"/>
</dbReference>
<proteinExistence type="predicted"/>
<gene>
    <name evidence="1" type="ORF">D0544_13295</name>
</gene>
<accession>A0A3P3VJD9</accession>
<keyword evidence="2" id="KW-1185">Reference proteome</keyword>
<evidence type="ECO:0000313" key="2">
    <source>
        <dbReference type="Proteomes" id="UP000280792"/>
    </source>
</evidence>